<proteinExistence type="predicted"/>
<evidence type="ECO:0000313" key="2">
    <source>
        <dbReference type="Proteomes" id="UP000075230"/>
    </source>
</evidence>
<sequence>MKRIRHGHWAVDMPEFIIQELLRTHSSQDLSSFIDAYLCEVLSNDD</sequence>
<protein>
    <submittedName>
        <fullName evidence="1">Histidyl-tRNA synthetase, mitochondrial</fullName>
    </submittedName>
</protein>
<dbReference type="AlphaFoldDB" id="A0A146FXY7"/>
<evidence type="ECO:0000313" key="1">
    <source>
        <dbReference type="EMBL" id="GAT30534.1"/>
    </source>
</evidence>
<keyword evidence="1" id="KW-0436">Ligase</keyword>
<accession>A0A146FXY7</accession>
<organism evidence="1 2">
    <name type="scientific">Aspergillus kawachii</name>
    <name type="common">White koji mold</name>
    <name type="synonym">Aspergillus awamori var. kawachi</name>
    <dbReference type="NCBI Taxonomy" id="1069201"/>
    <lineage>
        <taxon>Eukaryota</taxon>
        <taxon>Fungi</taxon>
        <taxon>Dikarya</taxon>
        <taxon>Ascomycota</taxon>
        <taxon>Pezizomycotina</taxon>
        <taxon>Eurotiomycetes</taxon>
        <taxon>Eurotiomycetidae</taxon>
        <taxon>Eurotiales</taxon>
        <taxon>Aspergillaceae</taxon>
        <taxon>Aspergillus</taxon>
        <taxon>Aspergillus subgen. Circumdati</taxon>
    </lineage>
</organism>
<keyword evidence="1" id="KW-0030">Aminoacyl-tRNA synthetase</keyword>
<gene>
    <name evidence="1" type="ORF">RIB2604_03500910</name>
</gene>
<comment type="caution">
    <text evidence="1">The sequence shown here is derived from an EMBL/GenBank/DDBJ whole genome shotgun (WGS) entry which is preliminary data.</text>
</comment>
<reference evidence="2" key="2">
    <citation type="submission" date="2016-02" db="EMBL/GenBank/DDBJ databases">
        <title>Genome sequencing of Aspergillus luchuensis NBRC 4314.</title>
        <authorList>
            <person name="Yamada O."/>
        </authorList>
    </citation>
    <scope>NUCLEOTIDE SEQUENCE [LARGE SCALE GENOMIC DNA]</scope>
    <source>
        <strain evidence="2">RIB 2604</strain>
    </source>
</reference>
<dbReference type="EMBL" id="BCWF01000034">
    <property type="protein sequence ID" value="GAT30534.1"/>
    <property type="molecule type" value="Genomic_DNA"/>
</dbReference>
<name>A0A146FXY7_ASPKA</name>
<reference evidence="1 2" key="1">
    <citation type="journal article" date="2016" name="DNA Res.">
        <title>Genome sequence of Aspergillus luchuensis NBRC 4314.</title>
        <authorList>
            <person name="Yamada O."/>
            <person name="Machida M."/>
            <person name="Hosoyama A."/>
            <person name="Goto M."/>
            <person name="Takahashi T."/>
            <person name="Futagami T."/>
            <person name="Yamagata Y."/>
            <person name="Takeuchi M."/>
            <person name="Kobayashi T."/>
            <person name="Koike H."/>
            <person name="Abe K."/>
            <person name="Asai K."/>
            <person name="Arita M."/>
            <person name="Fujita N."/>
            <person name="Fukuda K."/>
            <person name="Higa K."/>
            <person name="Horikawa H."/>
            <person name="Ishikawa T."/>
            <person name="Jinno K."/>
            <person name="Kato Y."/>
            <person name="Kirimura K."/>
            <person name="Mizutani O."/>
            <person name="Nakasone K."/>
            <person name="Sano M."/>
            <person name="Shiraishi Y."/>
            <person name="Tsukahara M."/>
            <person name="Gomi K."/>
        </authorList>
    </citation>
    <scope>NUCLEOTIDE SEQUENCE [LARGE SCALE GENOMIC DNA]</scope>
    <source>
        <strain evidence="1 2">RIB 2604</strain>
    </source>
</reference>
<dbReference type="Proteomes" id="UP000075230">
    <property type="component" value="Unassembled WGS sequence"/>
</dbReference>
<dbReference type="GO" id="GO:0004812">
    <property type="term" value="F:aminoacyl-tRNA ligase activity"/>
    <property type="evidence" value="ECO:0007669"/>
    <property type="project" value="UniProtKB-KW"/>
</dbReference>